<feature type="transmembrane region" description="Helical" evidence="1">
    <location>
        <begin position="932"/>
        <end position="951"/>
    </location>
</feature>
<feature type="transmembrane region" description="Helical" evidence="1">
    <location>
        <begin position="552"/>
        <end position="570"/>
    </location>
</feature>
<feature type="transmembrane region" description="Helical" evidence="1">
    <location>
        <begin position="258"/>
        <end position="277"/>
    </location>
</feature>
<dbReference type="HOGENOM" id="CLU_008305_0_0_10"/>
<gene>
    <name evidence="2" type="ordered locus">SRM_01192</name>
</gene>
<feature type="transmembrane region" description="Helical" evidence="1">
    <location>
        <begin position="326"/>
        <end position="346"/>
    </location>
</feature>
<name>D5H7V8_SALRM</name>
<dbReference type="EMBL" id="FP565814">
    <property type="protein sequence ID" value="CBH24113.1"/>
    <property type="molecule type" value="Genomic_DNA"/>
</dbReference>
<feature type="transmembrane region" description="Helical" evidence="1">
    <location>
        <begin position="467"/>
        <end position="490"/>
    </location>
</feature>
<evidence type="ECO:0008006" key="4">
    <source>
        <dbReference type="Google" id="ProtNLM"/>
    </source>
</evidence>
<reference evidence="2 3" key="1">
    <citation type="journal article" date="2010" name="ISME J.">
        <title>Fine-scale evolution: genomic, phenotypic and ecological differentiation in two coexisting Salinibacter ruber strains.</title>
        <authorList>
            <person name="Pena A."/>
            <person name="Teeling H."/>
            <person name="Huerta-Cepas J."/>
            <person name="Santos F."/>
            <person name="Yarza P."/>
            <person name="Brito-Echeverria J."/>
            <person name="Lucio M."/>
            <person name="Schmitt-Kopplin P."/>
            <person name="Meseguer I."/>
            <person name="Schenowitz C."/>
            <person name="Dossat C."/>
            <person name="Barbe V."/>
            <person name="Dopazo J."/>
            <person name="Rossello-Mora R."/>
            <person name="Schuler M."/>
            <person name="Glockner F.O."/>
            <person name="Amann R."/>
            <person name="Gabaldon T."/>
            <person name="Anton J."/>
        </authorList>
    </citation>
    <scope>NUCLEOTIDE SEQUENCE [LARGE SCALE GENOMIC DNA]</scope>
    <source>
        <strain evidence="2 3">M8</strain>
    </source>
</reference>
<organism evidence="2 3">
    <name type="scientific">Salinibacter ruber (strain M8)</name>
    <dbReference type="NCBI Taxonomy" id="761659"/>
    <lineage>
        <taxon>Bacteria</taxon>
        <taxon>Pseudomonadati</taxon>
        <taxon>Rhodothermota</taxon>
        <taxon>Rhodothermia</taxon>
        <taxon>Rhodothermales</taxon>
        <taxon>Salinibacteraceae</taxon>
        <taxon>Salinibacter</taxon>
    </lineage>
</organism>
<feature type="transmembrane region" description="Helical" evidence="1">
    <location>
        <begin position="626"/>
        <end position="643"/>
    </location>
</feature>
<evidence type="ECO:0000256" key="1">
    <source>
        <dbReference type="SAM" id="Phobius"/>
    </source>
</evidence>
<accession>D5H7V8</accession>
<dbReference type="AlphaFoldDB" id="D5H7V8"/>
<protein>
    <recommendedName>
        <fullName evidence="4">YfhO family protein</fullName>
    </recommendedName>
</protein>
<dbReference type="PATRIC" id="fig|761659.10.peg.1319"/>
<evidence type="ECO:0000313" key="2">
    <source>
        <dbReference type="EMBL" id="CBH24113.1"/>
    </source>
</evidence>
<keyword evidence="1" id="KW-1133">Transmembrane helix</keyword>
<dbReference type="Proteomes" id="UP000000933">
    <property type="component" value="Chromosome"/>
</dbReference>
<keyword evidence="1" id="KW-0472">Membrane</keyword>
<evidence type="ECO:0000313" key="3">
    <source>
        <dbReference type="Proteomes" id="UP000000933"/>
    </source>
</evidence>
<sequence length="969" mass="107233">MPEIVRVGARVGEAKAAVLTLDDRERLPRDRVILAGEDVPGRFVAAEGTVVEVNHRLGGKEREGRATGLACSDFPMGPSGGRCSRWNSENTRPFREARGIEWAARPALLLSSASARPVFMASSARSPAPRAAHADTMWTRLPPLARHGVCLGIFLVLALSFYSPVVFEGNTFQGGDNTTFRANAQVTIEHHEQTGEWPRWAPNVFSGMPYINYKTAVTQLDDVVSMARSVAWPVGHLFVLMMGVYFLVFYLTRNQFSGLLSGVAFGFTTYIPIIIAVGHNTKFIALAYAPYVLLAFAYTLRNPSAWGSLLFAGALALQLRAKHPQIVFYTGMLLLLWWGVEVIGAVREDRVPALATSTGWLGLGTVLGLCMAAHPYLARYEHKQFSVRGAAATAGGGDGGGGGGMGWEAAMRWSQGPGELFTFAVADAFGGGGQTYWGPKTFTEGPHYLTGVVLSLAGLAAWKVRTWLVWGLGLATLGTALFSLGKYAAWINWPFFQYFPFFDAFRGPEMWLSITALTLIVLAGIGLDYALRRDETQSRRQRQQTDPRQRPILIAFGVVFAVVGLVWLAPNTVLDFEKPNEEQRIRQALLRQNPNVSPQNPKVQQAVRQQVRKLKEQRRGAFSTDAQRTLLFLALAAGALVLYRRRTLPAWGAGVAVVAVVAIDLWGVDTRYMNEDRYSPGGTEQTIPTYQFDQFIKQRQQEAGGLGRFRVLSLAEGNPTSTARPSYHYESVGGYHGAKLQRYQDYLDHILRLTERGGPNENALDLMNTRYIVARQQLPGTEVAYRSEQSGVLVLENPDAVPRGFLVGETEVVDGAEATWEQLRDSSFEPRRTALLPEPLDAPVAPIDSNSTADVTLEQYEPEEIRWTVSTDAPRFFVASEVHYPAGWNAYLDGERVPIHRTNYLLRGVHVPEGEHTLEMRFEPAADRYGRWIAWTSTILVYGGVLMLAGLRVRRRWFEEEAADEADAS</sequence>
<dbReference type="PANTHER" id="PTHR38454">
    <property type="entry name" value="INTEGRAL MEMBRANE PROTEIN-RELATED"/>
    <property type="match status" value="1"/>
</dbReference>
<dbReference type="KEGG" id="srm:SRM_01192"/>
<feature type="transmembrane region" description="Helical" evidence="1">
    <location>
        <begin position="510"/>
        <end position="531"/>
    </location>
</feature>
<reference evidence="3" key="2">
    <citation type="submission" date="2010-04" db="EMBL/GenBank/DDBJ databases">
        <title>Genome sequence of Salinibacter ruber M8.</title>
        <authorList>
            <consortium name="Genoscope"/>
        </authorList>
    </citation>
    <scope>NUCLEOTIDE SEQUENCE [LARGE SCALE GENOMIC DNA]</scope>
    <source>
        <strain evidence="3">M8</strain>
    </source>
</reference>
<feature type="transmembrane region" description="Helical" evidence="1">
    <location>
        <begin position="144"/>
        <end position="162"/>
    </location>
</feature>
<dbReference type="PANTHER" id="PTHR38454:SF1">
    <property type="entry name" value="INTEGRAL MEMBRANE PROTEIN"/>
    <property type="match status" value="1"/>
</dbReference>
<feature type="transmembrane region" description="Helical" evidence="1">
    <location>
        <begin position="283"/>
        <end position="300"/>
    </location>
</feature>
<feature type="transmembrane region" description="Helical" evidence="1">
    <location>
        <begin position="650"/>
        <end position="668"/>
    </location>
</feature>
<dbReference type="InterPro" id="IPR018580">
    <property type="entry name" value="Uncharacterised_YfhO"/>
</dbReference>
<proteinExistence type="predicted"/>
<feature type="transmembrane region" description="Helical" evidence="1">
    <location>
        <begin position="358"/>
        <end position="378"/>
    </location>
</feature>
<keyword evidence="1" id="KW-0812">Transmembrane</keyword>
<feature type="transmembrane region" description="Helical" evidence="1">
    <location>
        <begin position="230"/>
        <end position="251"/>
    </location>
</feature>